<evidence type="ECO:0000313" key="2">
    <source>
        <dbReference type="WBParaSite" id="SVE_0140500.1"/>
    </source>
</evidence>
<accession>A0A0K0EXZ8</accession>
<name>A0A0K0EXZ8_STRVS</name>
<reference evidence="2" key="2">
    <citation type="submission" date="2015-08" db="UniProtKB">
        <authorList>
            <consortium name="WormBaseParasite"/>
        </authorList>
    </citation>
    <scope>IDENTIFICATION</scope>
</reference>
<dbReference type="Proteomes" id="UP000035680">
    <property type="component" value="Unassembled WGS sequence"/>
</dbReference>
<proteinExistence type="predicted"/>
<dbReference type="STRING" id="75913.A0A0K0EXZ8"/>
<dbReference type="WBParaSite" id="SVE_0140500.1">
    <property type="protein sequence ID" value="SVE_0140500.1"/>
    <property type="gene ID" value="SVE_0140500"/>
</dbReference>
<dbReference type="AlphaFoldDB" id="A0A0K0EXZ8"/>
<keyword evidence="1" id="KW-1185">Reference proteome</keyword>
<evidence type="ECO:0000313" key="1">
    <source>
        <dbReference type="Proteomes" id="UP000035680"/>
    </source>
</evidence>
<protein>
    <submittedName>
        <fullName evidence="2">Transposase</fullName>
    </submittedName>
</protein>
<reference evidence="1" key="1">
    <citation type="submission" date="2014-07" db="EMBL/GenBank/DDBJ databases">
        <authorList>
            <person name="Martin A.A"/>
            <person name="De Silva N."/>
        </authorList>
    </citation>
    <scope>NUCLEOTIDE SEQUENCE</scope>
</reference>
<sequence>MYYAAQSWTTTQAERINPISVERCIIRRLKLIPEDKWLKFAQLTLHQVFVNEENRSLYALQHIPPT</sequence>
<organism evidence="1 2">
    <name type="scientific">Strongyloides venezuelensis</name>
    <name type="common">Threadworm</name>
    <dbReference type="NCBI Taxonomy" id="75913"/>
    <lineage>
        <taxon>Eukaryota</taxon>
        <taxon>Metazoa</taxon>
        <taxon>Ecdysozoa</taxon>
        <taxon>Nematoda</taxon>
        <taxon>Chromadorea</taxon>
        <taxon>Rhabditida</taxon>
        <taxon>Tylenchina</taxon>
        <taxon>Panagrolaimomorpha</taxon>
        <taxon>Strongyloidoidea</taxon>
        <taxon>Strongyloididae</taxon>
        <taxon>Strongyloides</taxon>
    </lineage>
</organism>